<dbReference type="PANTHER" id="PTHR11188:SF173">
    <property type="entry name" value="PROTEIN TTM-2"/>
    <property type="match status" value="1"/>
</dbReference>
<dbReference type="PANTHER" id="PTHR11188">
    <property type="entry name" value="ARRESTIN DOMAIN CONTAINING PROTEIN"/>
    <property type="match status" value="1"/>
</dbReference>
<dbReference type="AlphaFoldDB" id="A0AAN8F8U8"/>
<dbReference type="InterPro" id="IPR014752">
    <property type="entry name" value="Arrestin-like_C"/>
</dbReference>
<proteinExistence type="inferred from homology"/>
<dbReference type="InterPro" id="IPR050357">
    <property type="entry name" value="Arrestin_domain-protein"/>
</dbReference>
<dbReference type="SUPFAM" id="SSF81296">
    <property type="entry name" value="E set domains"/>
    <property type="match status" value="2"/>
</dbReference>
<name>A0AAN8F8U8_TRICO</name>
<protein>
    <recommendedName>
        <fullName evidence="2">Arrestin C-terminal-like domain-containing protein</fullName>
    </recommendedName>
</protein>
<dbReference type="GO" id="GO:0005737">
    <property type="term" value="C:cytoplasm"/>
    <property type="evidence" value="ECO:0007669"/>
    <property type="project" value="TreeGrafter"/>
</dbReference>
<gene>
    <name evidence="3" type="ORF">GCK32_006074</name>
</gene>
<accession>A0AAN8F8U8</accession>
<evidence type="ECO:0000259" key="2">
    <source>
        <dbReference type="SMART" id="SM01017"/>
    </source>
</evidence>
<comment type="similarity">
    <text evidence="1">Belongs to the arrestin family.</text>
</comment>
<evidence type="ECO:0000256" key="1">
    <source>
        <dbReference type="ARBA" id="ARBA00005298"/>
    </source>
</evidence>
<dbReference type="EMBL" id="WIXE01013447">
    <property type="protein sequence ID" value="KAK5975111.1"/>
    <property type="molecule type" value="Genomic_DNA"/>
</dbReference>
<dbReference type="Pfam" id="PF00339">
    <property type="entry name" value="Arrestin_N"/>
    <property type="match status" value="1"/>
</dbReference>
<keyword evidence="4" id="KW-1185">Reference proteome</keyword>
<reference evidence="3 4" key="1">
    <citation type="submission" date="2019-10" db="EMBL/GenBank/DDBJ databases">
        <title>Assembly and Annotation for the nematode Trichostrongylus colubriformis.</title>
        <authorList>
            <person name="Martin J."/>
        </authorList>
    </citation>
    <scope>NUCLEOTIDE SEQUENCE [LARGE SCALE GENOMIC DNA]</scope>
    <source>
        <strain evidence="3">G859</strain>
        <tissue evidence="3">Whole worm</tissue>
    </source>
</reference>
<dbReference type="InterPro" id="IPR014756">
    <property type="entry name" value="Ig_E-set"/>
</dbReference>
<dbReference type="InterPro" id="IPR011022">
    <property type="entry name" value="Arrestin_C-like"/>
</dbReference>
<feature type="domain" description="Arrestin C-terminal-like" evidence="2">
    <location>
        <begin position="1"/>
        <end position="156"/>
    </location>
</feature>
<evidence type="ECO:0000313" key="4">
    <source>
        <dbReference type="Proteomes" id="UP001331761"/>
    </source>
</evidence>
<dbReference type="Gene3D" id="2.60.40.640">
    <property type="match status" value="2"/>
</dbReference>
<organism evidence="3 4">
    <name type="scientific">Trichostrongylus colubriformis</name>
    <name type="common">Black scour worm</name>
    <dbReference type="NCBI Taxonomy" id="6319"/>
    <lineage>
        <taxon>Eukaryota</taxon>
        <taxon>Metazoa</taxon>
        <taxon>Ecdysozoa</taxon>
        <taxon>Nematoda</taxon>
        <taxon>Chromadorea</taxon>
        <taxon>Rhabditida</taxon>
        <taxon>Rhabditina</taxon>
        <taxon>Rhabditomorpha</taxon>
        <taxon>Strongyloidea</taxon>
        <taxon>Trichostrongylidae</taxon>
        <taxon>Trichostrongylus</taxon>
    </lineage>
</organism>
<dbReference type="GO" id="GO:0015031">
    <property type="term" value="P:protein transport"/>
    <property type="evidence" value="ECO:0007669"/>
    <property type="project" value="TreeGrafter"/>
</dbReference>
<dbReference type="InterPro" id="IPR011021">
    <property type="entry name" value="Arrestin-like_N"/>
</dbReference>
<comment type="caution">
    <text evidence="3">The sequence shown here is derived from an EMBL/GenBank/DDBJ whole genome shotgun (WGS) entry which is preliminary data.</text>
</comment>
<sequence length="348" mass="38737">MDCIRVEISTDKDVYTPGQALTGSVNIFARKPVAIDSIKARLYGDAVVQFVTKDFYNFSNHRVFVNEDKELWHYSTLQEMLGMSTLDHNANRCEKGYLTGKSQFRFAFNLPCDLVTSFACRGSPVVVKYSITVTLNLDDEVLWKHEHPITVVAPQLIARPVGSQKVVHSRCFPLMKGRSLFIECVLEHAVLSSTDKVQATITITNRWKQSIKYVHISILKKIEAVGCFRDDHTITDTKTVLINTSGVGLPVSKNKIAIGETYSFIPNFNIPALPPSMGVPDLLQVSYMLDIAVGRAHNFVIASLKVPITIVTDIIDMEPVAPAQHEDLLIDLTPPNWKNTAPAIDLLA</sequence>
<feature type="domain" description="Arrestin C-terminal-like" evidence="2">
    <location>
        <begin position="176"/>
        <end position="315"/>
    </location>
</feature>
<evidence type="ECO:0000313" key="3">
    <source>
        <dbReference type="EMBL" id="KAK5975111.1"/>
    </source>
</evidence>
<dbReference type="Proteomes" id="UP001331761">
    <property type="component" value="Unassembled WGS sequence"/>
</dbReference>
<dbReference type="SMART" id="SM01017">
    <property type="entry name" value="Arrestin_C"/>
    <property type="match status" value="2"/>
</dbReference>